<dbReference type="GO" id="GO:0005737">
    <property type="term" value="C:cytoplasm"/>
    <property type="evidence" value="ECO:0007669"/>
    <property type="project" value="UniProtKB-SubCell"/>
</dbReference>
<dbReference type="SUPFAM" id="SSF47616">
    <property type="entry name" value="GST C-terminal domain-like"/>
    <property type="match status" value="1"/>
</dbReference>
<reference evidence="8" key="2">
    <citation type="submission" date="2015-06" db="UniProtKB">
        <authorList>
            <consortium name="EnsemblMetazoa"/>
        </authorList>
    </citation>
    <scope>IDENTIFICATION</scope>
</reference>
<name>T1GTN9_MEGSC</name>
<dbReference type="PROSITE" id="PS50405">
    <property type="entry name" value="GST_CTER"/>
    <property type="match status" value="1"/>
</dbReference>
<dbReference type="Pfam" id="PF02798">
    <property type="entry name" value="GST_N"/>
    <property type="match status" value="1"/>
</dbReference>
<evidence type="ECO:0000313" key="8">
    <source>
        <dbReference type="EnsemblMetazoa" id="MESCA007077-PA"/>
    </source>
</evidence>
<evidence type="ECO:0000259" key="7">
    <source>
        <dbReference type="PROSITE" id="PS50405"/>
    </source>
</evidence>
<dbReference type="EMBL" id="CAQQ02008066">
    <property type="status" value="NOT_ANNOTATED_CDS"/>
    <property type="molecule type" value="Genomic_DNA"/>
</dbReference>
<dbReference type="HOGENOM" id="CLU_445927_0_0_1"/>
<evidence type="ECO:0000256" key="4">
    <source>
        <dbReference type="ARBA" id="ARBA00022679"/>
    </source>
</evidence>
<dbReference type="InterPro" id="IPR040079">
    <property type="entry name" value="Glutathione_S-Trfase"/>
</dbReference>
<dbReference type="InterPro" id="IPR051369">
    <property type="entry name" value="GST_Theta"/>
</dbReference>
<dbReference type="InterPro" id="IPR036282">
    <property type="entry name" value="Glutathione-S-Trfase_C_sf"/>
</dbReference>
<dbReference type="InterPro" id="IPR055350">
    <property type="entry name" value="CCDC142_C"/>
</dbReference>
<evidence type="ECO:0000256" key="1">
    <source>
        <dbReference type="ARBA" id="ARBA00004496"/>
    </source>
</evidence>
<dbReference type="GO" id="GO:0004364">
    <property type="term" value="F:glutathione transferase activity"/>
    <property type="evidence" value="ECO:0007669"/>
    <property type="project" value="UniProtKB-EC"/>
</dbReference>
<protein>
    <submittedName>
        <fullName evidence="8">Uncharacterized protein</fullName>
    </submittedName>
</protein>
<comment type="catalytic activity">
    <reaction evidence="5">
        <text>RX + glutathione = an S-substituted glutathione + a halide anion + H(+)</text>
        <dbReference type="Rhea" id="RHEA:16437"/>
        <dbReference type="ChEBI" id="CHEBI:15378"/>
        <dbReference type="ChEBI" id="CHEBI:16042"/>
        <dbReference type="ChEBI" id="CHEBI:17792"/>
        <dbReference type="ChEBI" id="CHEBI:57925"/>
        <dbReference type="ChEBI" id="CHEBI:90779"/>
        <dbReference type="EC" id="2.5.1.18"/>
    </reaction>
</comment>
<dbReference type="PANTHER" id="PTHR43917">
    <property type="match status" value="1"/>
</dbReference>
<feature type="domain" description="GST C-terminal" evidence="7">
    <location>
        <begin position="475"/>
        <end position="607"/>
    </location>
</feature>
<dbReference type="InterPro" id="IPR036249">
    <property type="entry name" value="Thioredoxin-like_sf"/>
</dbReference>
<dbReference type="SUPFAM" id="SSF52833">
    <property type="entry name" value="Thioredoxin-like"/>
    <property type="match status" value="1"/>
</dbReference>
<dbReference type="FunFam" id="1.20.1050.10:FF:000039">
    <property type="entry name" value="Glutathione S-transferase theta-1"/>
    <property type="match status" value="1"/>
</dbReference>
<dbReference type="EnsemblMetazoa" id="MESCA007077-RA">
    <property type="protein sequence ID" value="MESCA007077-PA"/>
    <property type="gene ID" value="MESCA007077"/>
</dbReference>
<dbReference type="Gene3D" id="1.20.1050.10">
    <property type="match status" value="1"/>
</dbReference>
<keyword evidence="4" id="KW-0808">Transferase</keyword>
<evidence type="ECO:0000259" key="6">
    <source>
        <dbReference type="PROSITE" id="PS50404"/>
    </source>
</evidence>
<comment type="subcellular location">
    <subcellularLocation>
        <location evidence="1">Cytoplasm</location>
    </subcellularLocation>
</comment>
<feature type="domain" description="GST N-terminal" evidence="6">
    <location>
        <begin position="386"/>
        <end position="469"/>
    </location>
</feature>
<dbReference type="InterPro" id="IPR004045">
    <property type="entry name" value="Glutathione_S-Trfase_N"/>
</dbReference>
<dbReference type="InterPro" id="IPR010987">
    <property type="entry name" value="Glutathione-S-Trfase_C-like"/>
</dbReference>
<evidence type="ECO:0000256" key="5">
    <source>
        <dbReference type="ARBA" id="ARBA00047960"/>
    </source>
</evidence>
<evidence type="ECO:0000256" key="3">
    <source>
        <dbReference type="ARBA" id="ARBA00022490"/>
    </source>
</evidence>
<evidence type="ECO:0000313" key="9">
    <source>
        <dbReference type="Proteomes" id="UP000015102"/>
    </source>
</evidence>
<dbReference type="Pfam" id="PF14923">
    <property type="entry name" value="CCDC142"/>
    <property type="match status" value="1"/>
</dbReference>
<dbReference type="EMBL" id="CAQQ02008065">
    <property type="status" value="NOT_ANNOTATED_CDS"/>
    <property type="molecule type" value="Genomic_DNA"/>
</dbReference>
<dbReference type="PANTHER" id="PTHR43917:SF8">
    <property type="entry name" value="GH16740P-RELATED"/>
    <property type="match status" value="1"/>
</dbReference>
<dbReference type="EMBL" id="CAQQ02008067">
    <property type="status" value="NOT_ANNOTATED_CDS"/>
    <property type="molecule type" value="Genomic_DNA"/>
</dbReference>
<proteinExistence type="inferred from homology"/>
<keyword evidence="3" id="KW-0963">Cytoplasm</keyword>
<dbReference type="PROSITE" id="PS50404">
    <property type="entry name" value="GST_NTER"/>
    <property type="match status" value="1"/>
</dbReference>
<dbReference type="SFLD" id="SFLDG00358">
    <property type="entry name" value="Main_(cytGST)"/>
    <property type="match status" value="1"/>
</dbReference>
<dbReference type="InterPro" id="IPR004046">
    <property type="entry name" value="GST_C"/>
</dbReference>
<dbReference type="GO" id="GO:0006749">
    <property type="term" value="P:glutathione metabolic process"/>
    <property type="evidence" value="ECO:0007669"/>
    <property type="project" value="TreeGrafter"/>
</dbReference>
<dbReference type="Pfam" id="PF00043">
    <property type="entry name" value="GST_C"/>
    <property type="match status" value="1"/>
</dbReference>
<sequence>EPVDNVAIEKWTSIGIKNLWSLTGAILDHILLWWNDLPMTSFPVMHTMNFREWIIQQDMKDAPDEIVFTLLGLTEILTTFVSNNTWDEQLRATFIEDDLPFQNLQEPDPGTENMTDTGKEWNDIFHNLSNLNNSCCQRGTIANQLPIVEQIPILHRADHSMTTFYKVLEADIKLCLNELLQMQFPALVASLDSSDVNITVCVALRSKLVEEVKNNIHELKNTTNECIQIMSDVCRTLSLAKLMLFFPPSAYWQTRVINENSGDYVNKLLTEILYPVLRSTKDVEMLSLVLKIICEAWLDFIYIKKVRFSVSGAVNLLRDFDGVHDWIINCTLICEDHMDKLSKHEVLRMCKGVGKILLRKPEDVVPIASSPKHYRQETDADISEGTKLPSEMFVPNQKHWLKLRARADNDYTWLSNEIALAKGEHLTEEYRKTANRFGKVPCIVDDDGFQLSESIAILRYFSHQKKLANDLYPVDIKVRARVDEYLEWQHENVRMGCAMYFRKKVVEPLLRKVVPDEAEIAKWFHLMEKSLDTVENQWLQNTKFIAGDKITAADIFAACEIEQTTMAGYDPTKNRPKLKTWLKAVRQNADFPYNEAHKQVYQWAARACGTLEL</sequence>
<dbReference type="CDD" id="cd03183">
    <property type="entry name" value="GST_C_Theta"/>
    <property type="match status" value="1"/>
</dbReference>
<comment type="similarity">
    <text evidence="2">Belongs to the GST superfamily. Theta family.</text>
</comment>
<dbReference type="EMBL" id="CAQQ02008064">
    <property type="status" value="NOT_ANNOTATED_CDS"/>
    <property type="molecule type" value="Genomic_DNA"/>
</dbReference>
<reference evidence="9" key="1">
    <citation type="submission" date="2013-02" db="EMBL/GenBank/DDBJ databases">
        <authorList>
            <person name="Hughes D."/>
        </authorList>
    </citation>
    <scope>NUCLEOTIDE SEQUENCE</scope>
    <source>
        <strain>Durham</strain>
        <strain evidence="9">NC isolate 2 -- Noor lab</strain>
    </source>
</reference>
<accession>T1GTN9</accession>
<organism evidence="8 9">
    <name type="scientific">Megaselia scalaris</name>
    <name type="common">Humpbacked fly</name>
    <name type="synonym">Phora scalaris</name>
    <dbReference type="NCBI Taxonomy" id="36166"/>
    <lineage>
        <taxon>Eukaryota</taxon>
        <taxon>Metazoa</taxon>
        <taxon>Ecdysozoa</taxon>
        <taxon>Arthropoda</taxon>
        <taxon>Hexapoda</taxon>
        <taxon>Insecta</taxon>
        <taxon>Pterygota</taxon>
        <taxon>Neoptera</taxon>
        <taxon>Endopterygota</taxon>
        <taxon>Diptera</taxon>
        <taxon>Brachycera</taxon>
        <taxon>Muscomorpha</taxon>
        <taxon>Platypezoidea</taxon>
        <taxon>Phoridae</taxon>
        <taxon>Megaseliini</taxon>
        <taxon>Megaselia</taxon>
    </lineage>
</organism>
<dbReference type="InterPro" id="IPR040077">
    <property type="entry name" value="GST_C_Theta"/>
</dbReference>
<keyword evidence="9" id="KW-1185">Reference proteome</keyword>
<evidence type="ECO:0000256" key="2">
    <source>
        <dbReference type="ARBA" id="ARBA00009899"/>
    </source>
</evidence>
<dbReference type="Proteomes" id="UP000015102">
    <property type="component" value="Unassembled WGS sequence"/>
</dbReference>
<dbReference type="AlphaFoldDB" id="T1GTN9"/>
<dbReference type="STRING" id="36166.T1GTN9"/>
<dbReference type="Gene3D" id="3.40.30.10">
    <property type="entry name" value="Glutaredoxin"/>
    <property type="match status" value="1"/>
</dbReference>
<dbReference type="SFLD" id="SFLDS00019">
    <property type="entry name" value="Glutathione_Transferase_(cytos"/>
    <property type="match status" value="1"/>
</dbReference>